<feature type="region of interest" description="Disordered" evidence="5">
    <location>
        <begin position="151"/>
        <end position="179"/>
    </location>
</feature>
<evidence type="ECO:0000259" key="7">
    <source>
        <dbReference type="Pfam" id="PF18052"/>
    </source>
</evidence>
<feature type="domain" description="Disease resistance R13L4/SHOC-2-like LRR" evidence="8">
    <location>
        <begin position="451"/>
        <end position="676"/>
    </location>
</feature>
<dbReference type="Pfam" id="PF23598">
    <property type="entry name" value="LRR_14"/>
    <property type="match status" value="1"/>
</dbReference>
<dbReference type="GO" id="GO:0005524">
    <property type="term" value="F:ATP binding"/>
    <property type="evidence" value="ECO:0007669"/>
    <property type="project" value="UniProtKB-KW"/>
</dbReference>
<name>A0A2Z6PCL4_TRISU</name>
<feature type="compositionally biased region" description="Basic and acidic residues" evidence="5">
    <location>
        <begin position="151"/>
        <end position="160"/>
    </location>
</feature>
<evidence type="ECO:0000256" key="5">
    <source>
        <dbReference type="SAM" id="MobiDB-lite"/>
    </source>
</evidence>
<dbReference type="InterPro" id="IPR041118">
    <property type="entry name" value="Rx_N"/>
</dbReference>
<evidence type="ECO:0000313" key="10">
    <source>
        <dbReference type="Proteomes" id="UP000242715"/>
    </source>
</evidence>
<dbReference type="AlphaFoldDB" id="A0A2Z6PCL4"/>
<keyword evidence="4" id="KW-0067">ATP-binding</keyword>
<keyword evidence="2" id="KW-0547">Nucleotide-binding</keyword>
<evidence type="ECO:0000256" key="4">
    <source>
        <dbReference type="ARBA" id="ARBA00022840"/>
    </source>
</evidence>
<dbReference type="Gene3D" id="1.10.8.430">
    <property type="entry name" value="Helical domain of apoptotic protease-activating factors"/>
    <property type="match status" value="1"/>
</dbReference>
<dbReference type="Gene3D" id="3.80.10.10">
    <property type="entry name" value="Ribonuclease Inhibitor"/>
    <property type="match status" value="1"/>
</dbReference>
<evidence type="ECO:0000256" key="3">
    <source>
        <dbReference type="ARBA" id="ARBA00022821"/>
    </source>
</evidence>
<reference evidence="10" key="1">
    <citation type="journal article" date="2017" name="Front. Plant Sci.">
        <title>Climate Clever Clovers: New Paradigm to Reduce the Environmental Footprint of Ruminants by Breeding Low Methanogenic Forages Utilizing Haplotype Variation.</title>
        <authorList>
            <person name="Kaur P."/>
            <person name="Appels R."/>
            <person name="Bayer P.E."/>
            <person name="Keeble-Gagnere G."/>
            <person name="Wang J."/>
            <person name="Hirakawa H."/>
            <person name="Shirasawa K."/>
            <person name="Vercoe P."/>
            <person name="Stefanova K."/>
            <person name="Durmic Z."/>
            <person name="Nichols P."/>
            <person name="Revell C."/>
            <person name="Isobe S.N."/>
            <person name="Edwards D."/>
            <person name="Erskine W."/>
        </authorList>
    </citation>
    <scope>NUCLEOTIDE SEQUENCE [LARGE SCALE GENOMIC DNA]</scope>
    <source>
        <strain evidence="10">cv. Daliak</strain>
    </source>
</reference>
<dbReference type="SUPFAM" id="SSF52540">
    <property type="entry name" value="P-loop containing nucleoside triphosphate hydrolases"/>
    <property type="match status" value="1"/>
</dbReference>
<evidence type="ECO:0008006" key="11">
    <source>
        <dbReference type="Google" id="ProtNLM"/>
    </source>
</evidence>
<evidence type="ECO:0000259" key="8">
    <source>
        <dbReference type="Pfam" id="PF23598"/>
    </source>
</evidence>
<dbReference type="FunFam" id="3.40.50.300:FF:001091">
    <property type="entry name" value="Probable disease resistance protein At1g61300"/>
    <property type="match status" value="1"/>
</dbReference>
<dbReference type="InterPro" id="IPR027417">
    <property type="entry name" value="P-loop_NTPase"/>
</dbReference>
<accession>A0A2Z6PCL4</accession>
<feature type="compositionally biased region" description="Low complexity" evidence="5">
    <location>
        <begin position="165"/>
        <end position="175"/>
    </location>
</feature>
<evidence type="ECO:0000313" key="9">
    <source>
        <dbReference type="EMBL" id="GAU41227.1"/>
    </source>
</evidence>
<gene>
    <name evidence="9" type="ORF">TSUD_129030</name>
</gene>
<dbReference type="PANTHER" id="PTHR36766">
    <property type="entry name" value="PLANT BROAD-SPECTRUM MILDEW RESISTANCE PROTEIN RPW8"/>
    <property type="match status" value="1"/>
</dbReference>
<dbReference type="EMBL" id="DF973852">
    <property type="protein sequence ID" value="GAU41227.1"/>
    <property type="molecule type" value="Genomic_DNA"/>
</dbReference>
<dbReference type="Gene3D" id="1.20.5.4130">
    <property type="match status" value="1"/>
</dbReference>
<evidence type="ECO:0000256" key="2">
    <source>
        <dbReference type="ARBA" id="ARBA00022741"/>
    </source>
</evidence>
<dbReference type="PRINTS" id="PR00364">
    <property type="entry name" value="DISEASERSIST"/>
</dbReference>
<feature type="domain" description="NB-ARC" evidence="6">
    <location>
        <begin position="202"/>
        <end position="377"/>
    </location>
</feature>
<dbReference type="InterPro" id="IPR002182">
    <property type="entry name" value="NB-ARC"/>
</dbReference>
<dbReference type="GO" id="GO:0051707">
    <property type="term" value="P:response to other organism"/>
    <property type="evidence" value="ECO:0007669"/>
    <property type="project" value="UniProtKB-ARBA"/>
</dbReference>
<dbReference type="PANTHER" id="PTHR36766:SF63">
    <property type="entry name" value="NB-ARC DOMAIN-CONTAINING PROTEIN"/>
    <property type="match status" value="1"/>
</dbReference>
<dbReference type="Proteomes" id="UP000242715">
    <property type="component" value="Unassembled WGS sequence"/>
</dbReference>
<sequence>MCDACCSCVISCARENLLPLARKHLFPIALDHLLPILNEAVNMIRGIPNDVIAHMKNELETIEEFIHQADKMVDTEGDDQSHGTREKIKQLIEAFFRMQDNIDEYIIREEQQLPDPGCAAGASDYVKTKFLRLQIAHDIQNIKSQINEMKDTSTEKDHGVQIKPSSSEQGSSSSGVNPNDMLLKNLRKAPFYMKEADIVGFEEPKNLLIDWLVNGRAERTVVSVVAMGGQGKTTLAKQVFDNPKVVQHFDCRVWITVSQQYNAIGLLKDMLHKLYNQKGSQHINQMDQDSLVDEVRNCLQQKRYVVVFDDVWNIRFWDEIDFAMTDIKNGSKIIITTRNKDVVNACKKSAFVDLFELKGLNDEQSLELFNKKAFHNSKGCCPGNLVDISSKIVKKCDGLPLAIVVTGGLLSGKNRNAIEWDKFNENFKPNLKKDSMINKFLVVSYHDLSYNLKVLKVFDVELAGEIKVPDDLGSLNHLKYFSIQATEYGTAVPKSIGMLENLETLDLTVTPIFNFPKEICKLRKLQHFLGDKLNLVQLKDGIGGMTSLQTLHMVCLNKNDEDRELIEELGKLKQLKKLGLRRVMRKLMSVLSSSINKMHKMEYLSIESDKDIIDLDLNLPKLQYLVLEGQLEKLPKWIPKHQNLVHLYLVSSKLAEDPMKLLKSMPNLLSISLHIDAYVGALPSLEKFNIVLASRLHRLPTGIHHLKKLEVLHIQLGSAELIENILLNGGKDHGIFKQVPSVKISSRNGKSIFN</sequence>
<dbReference type="SUPFAM" id="SSF52058">
    <property type="entry name" value="L domain-like"/>
    <property type="match status" value="1"/>
</dbReference>
<dbReference type="GO" id="GO:0043531">
    <property type="term" value="F:ADP binding"/>
    <property type="evidence" value="ECO:0007669"/>
    <property type="project" value="InterPro"/>
</dbReference>
<proteinExistence type="predicted"/>
<keyword evidence="10" id="KW-1185">Reference proteome</keyword>
<dbReference type="Pfam" id="PF18052">
    <property type="entry name" value="Rx_N"/>
    <property type="match status" value="1"/>
</dbReference>
<feature type="domain" description="Disease resistance N-terminal" evidence="7">
    <location>
        <begin position="29"/>
        <end position="112"/>
    </location>
</feature>
<protein>
    <recommendedName>
        <fullName evidence="11">NB-ARC domain-containing protein</fullName>
    </recommendedName>
</protein>
<organism evidence="9 10">
    <name type="scientific">Trifolium subterraneum</name>
    <name type="common">Subterranean clover</name>
    <dbReference type="NCBI Taxonomy" id="3900"/>
    <lineage>
        <taxon>Eukaryota</taxon>
        <taxon>Viridiplantae</taxon>
        <taxon>Streptophyta</taxon>
        <taxon>Embryophyta</taxon>
        <taxon>Tracheophyta</taxon>
        <taxon>Spermatophyta</taxon>
        <taxon>Magnoliopsida</taxon>
        <taxon>eudicotyledons</taxon>
        <taxon>Gunneridae</taxon>
        <taxon>Pentapetalae</taxon>
        <taxon>rosids</taxon>
        <taxon>fabids</taxon>
        <taxon>Fabales</taxon>
        <taxon>Fabaceae</taxon>
        <taxon>Papilionoideae</taxon>
        <taxon>50 kb inversion clade</taxon>
        <taxon>NPAAA clade</taxon>
        <taxon>Hologalegina</taxon>
        <taxon>IRL clade</taxon>
        <taxon>Trifolieae</taxon>
        <taxon>Trifolium</taxon>
    </lineage>
</organism>
<dbReference type="InterPro" id="IPR055414">
    <property type="entry name" value="LRR_R13L4/SHOC2-like"/>
</dbReference>
<dbReference type="Pfam" id="PF00931">
    <property type="entry name" value="NB-ARC"/>
    <property type="match status" value="1"/>
</dbReference>
<dbReference type="OrthoDB" id="1432711at2759"/>
<evidence type="ECO:0000259" key="6">
    <source>
        <dbReference type="Pfam" id="PF00931"/>
    </source>
</evidence>
<dbReference type="GO" id="GO:0006952">
    <property type="term" value="P:defense response"/>
    <property type="evidence" value="ECO:0007669"/>
    <property type="project" value="UniProtKB-KW"/>
</dbReference>
<evidence type="ECO:0000256" key="1">
    <source>
        <dbReference type="ARBA" id="ARBA00022737"/>
    </source>
</evidence>
<dbReference type="Gene3D" id="3.40.50.300">
    <property type="entry name" value="P-loop containing nucleotide triphosphate hydrolases"/>
    <property type="match status" value="1"/>
</dbReference>
<keyword evidence="3" id="KW-0611">Plant defense</keyword>
<dbReference type="InterPro" id="IPR032675">
    <property type="entry name" value="LRR_dom_sf"/>
</dbReference>
<dbReference type="InterPro" id="IPR042197">
    <property type="entry name" value="Apaf_helical"/>
</dbReference>
<keyword evidence="1" id="KW-0677">Repeat</keyword>